<feature type="domain" description="GGDEF" evidence="2">
    <location>
        <begin position="1038"/>
        <end position="1157"/>
    </location>
</feature>
<dbReference type="EMBL" id="CM001487">
    <property type="protein sequence ID" value="EIM58208.1"/>
    <property type="molecule type" value="Genomic_DNA"/>
</dbReference>
<dbReference type="InterPro" id="IPR050706">
    <property type="entry name" value="Cyclic-di-GMP_PDE-like"/>
</dbReference>
<dbReference type="PANTHER" id="PTHR33121">
    <property type="entry name" value="CYCLIC DI-GMP PHOSPHODIESTERASE PDEF"/>
    <property type="match status" value="1"/>
</dbReference>
<feature type="domain" description="GGDEF" evidence="2">
    <location>
        <begin position="187"/>
        <end position="311"/>
    </location>
</feature>
<reference evidence="3 4" key="2">
    <citation type="submission" date="2012-02" db="EMBL/GenBank/DDBJ databases">
        <title>Improved High-Quality Draft sequence of Eubacterium cellulosolvens 6.</title>
        <authorList>
            <consortium name="US DOE Joint Genome Institute"/>
            <person name="Lucas S."/>
            <person name="Han J."/>
            <person name="Lapidus A."/>
            <person name="Cheng J.-F."/>
            <person name="Goodwin L."/>
            <person name="Pitluck S."/>
            <person name="Peters L."/>
            <person name="Mikhailova N."/>
            <person name="Gu W."/>
            <person name="Detter J.C."/>
            <person name="Han C."/>
            <person name="Tapia R."/>
            <person name="Land M."/>
            <person name="Hauser L."/>
            <person name="Kyrpides N."/>
            <person name="Ivanova N."/>
            <person name="Pagani I."/>
            <person name="Johnson E."/>
            <person name="Mukhopadhyay B."/>
            <person name="Anderson I."/>
            <person name="Woyke T."/>
        </authorList>
    </citation>
    <scope>NUCLEOTIDE SEQUENCE [LARGE SCALE GENOMIC DNA]</scope>
    <source>
        <strain evidence="3 4">6</strain>
    </source>
</reference>
<dbReference type="InterPro" id="IPR029787">
    <property type="entry name" value="Nucleotide_cyclase"/>
</dbReference>
<dbReference type="PROSITE" id="PS50883">
    <property type="entry name" value="EAL"/>
    <property type="match status" value="1"/>
</dbReference>
<evidence type="ECO:0000259" key="1">
    <source>
        <dbReference type="PROSITE" id="PS50883"/>
    </source>
</evidence>
<dbReference type="Gene3D" id="3.30.70.270">
    <property type="match status" value="2"/>
</dbReference>
<dbReference type="SUPFAM" id="SSF55073">
    <property type="entry name" value="Nucleotide cyclase"/>
    <property type="match status" value="2"/>
</dbReference>
<dbReference type="eggNOG" id="COG5001">
    <property type="taxonomic scope" value="Bacteria"/>
</dbReference>
<proteinExistence type="predicted"/>
<dbReference type="InterPro" id="IPR000160">
    <property type="entry name" value="GGDEF_dom"/>
</dbReference>
<dbReference type="InterPro" id="IPR001633">
    <property type="entry name" value="EAL_dom"/>
</dbReference>
<dbReference type="Proteomes" id="UP000005753">
    <property type="component" value="Chromosome"/>
</dbReference>
<accession>I5AWN5</accession>
<dbReference type="InterPro" id="IPR043128">
    <property type="entry name" value="Rev_trsase/Diguanyl_cyclase"/>
</dbReference>
<dbReference type="Pfam" id="PF00990">
    <property type="entry name" value="GGDEF"/>
    <property type="match status" value="2"/>
</dbReference>
<name>I5AWN5_EUBC6</name>
<reference evidence="3 4" key="1">
    <citation type="submission" date="2010-08" db="EMBL/GenBank/DDBJ databases">
        <authorList>
            <consortium name="US DOE Joint Genome Institute (JGI-PGF)"/>
            <person name="Lucas S."/>
            <person name="Copeland A."/>
            <person name="Lapidus A."/>
            <person name="Cheng J.-F."/>
            <person name="Bruce D."/>
            <person name="Goodwin L."/>
            <person name="Pitluck S."/>
            <person name="Land M.L."/>
            <person name="Hauser L."/>
            <person name="Chang Y.-J."/>
            <person name="Anderson I.J."/>
            <person name="Johnson E."/>
            <person name="Mulhopadhyay B."/>
            <person name="Kyrpides N."/>
            <person name="Woyke T.J."/>
        </authorList>
    </citation>
    <scope>NUCLEOTIDE SEQUENCE [LARGE SCALE GENOMIC DNA]</scope>
    <source>
        <strain evidence="3 4">6</strain>
    </source>
</reference>
<dbReference type="eggNOG" id="COG2200">
    <property type="taxonomic scope" value="Bacteria"/>
</dbReference>
<dbReference type="Gene3D" id="3.20.20.450">
    <property type="entry name" value="EAL domain"/>
    <property type="match status" value="1"/>
</dbReference>
<feature type="domain" description="EAL" evidence="1">
    <location>
        <begin position="320"/>
        <end position="574"/>
    </location>
</feature>
<evidence type="ECO:0000313" key="4">
    <source>
        <dbReference type="Proteomes" id="UP000005753"/>
    </source>
</evidence>
<dbReference type="eggNOG" id="COG2199">
    <property type="taxonomic scope" value="Bacteria"/>
</dbReference>
<dbReference type="InterPro" id="IPR035919">
    <property type="entry name" value="EAL_sf"/>
</dbReference>
<organism evidence="3 4">
    <name type="scientific">Eubacterium cellulosolvens (strain ATCC 43171 / JCM 9499 / 6)</name>
    <name type="common">Cillobacterium cellulosolvens</name>
    <dbReference type="NCBI Taxonomy" id="633697"/>
    <lineage>
        <taxon>Bacteria</taxon>
        <taxon>Bacillati</taxon>
        <taxon>Bacillota</taxon>
        <taxon>Clostridia</taxon>
        <taxon>Eubacteriales</taxon>
        <taxon>Eubacteriaceae</taxon>
        <taxon>Eubacterium</taxon>
    </lineage>
</organism>
<dbReference type="SMART" id="SM00052">
    <property type="entry name" value="EAL"/>
    <property type="match status" value="1"/>
</dbReference>
<protein>
    <submittedName>
        <fullName evidence="3">EAL domain-containing protein</fullName>
    </submittedName>
</protein>
<dbReference type="OrthoDB" id="9805474at2"/>
<dbReference type="SMART" id="SM00267">
    <property type="entry name" value="GGDEF"/>
    <property type="match status" value="2"/>
</dbReference>
<evidence type="ECO:0000313" key="3">
    <source>
        <dbReference type="EMBL" id="EIM58208.1"/>
    </source>
</evidence>
<dbReference type="Pfam" id="PF00563">
    <property type="entry name" value="EAL"/>
    <property type="match status" value="1"/>
</dbReference>
<evidence type="ECO:0000259" key="2">
    <source>
        <dbReference type="PROSITE" id="PS50887"/>
    </source>
</evidence>
<dbReference type="SUPFAM" id="SSF141868">
    <property type="entry name" value="EAL domain-like"/>
    <property type="match status" value="1"/>
</dbReference>
<dbReference type="NCBIfam" id="TIGR00254">
    <property type="entry name" value="GGDEF"/>
    <property type="match status" value="1"/>
</dbReference>
<dbReference type="PANTHER" id="PTHR33121:SF70">
    <property type="entry name" value="SIGNALING PROTEIN YKOW"/>
    <property type="match status" value="1"/>
</dbReference>
<dbReference type="CDD" id="cd01949">
    <property type="entry name" value="GGDEF"/>
    <property type="match status" value="1"/>
</dbReference>
<keyword evidence="4" id="KW-1185">Reference proteome</keyword>
<dbReference type="GO" id="GO:0071111">
    <property type="term" value="F:cyclic-guanylate-specific phosphodiesterase activity"/>
    <property type="evidence" value="ECO:0007669"/>
    <property type="project" value="InterPro"/>
</dbReference>
<dbReference type="AlphaFoldDB" id="I5AWN5"/>
<dbReference type="STRING" id="633697.EubceDRAFT1_2484"/>
<dbReference type="CDD" id="cd01948">
    <property type="entry name" value="EAL"/>
    <property type="match status" value="1"/>
</dbReference>
<dbReference type="HOGENOM" id="CLU_008529_0_0_9"/>
<dbReference type="PROSITE" id="PS50887">
    <property type="entry name" value="GGDEF"/>
    <property type="match status" value="2"/>
</dbReference>
<gene>
    <name evidence="3" type="ORF">EubceDRAFT1_2484</name>
</gene>
<sequence length="1157" mass="134466">MDKYRYSKTELDFIENSSASFAVYQFLNKRIYTIALSGGFLNLFELNDMSKEEAYDLMDNNMYRDTHPDDRSMLGDAGYHFATTGGTYDVLYRSLINDEYHIIHAYGTHMFKENHVRLALIWYSEHGIYKESECNESDEMLQLLRNQLMSRSLSIRESHDYLTGLPSMTYFFELAGVGCRDMRKSGQTPTILFMDFNGMKGYNQKLGLQEGDNYLKHFSDVLIRHFSHENCSRFSADHFCVFTEFQKAQREMQMILEEVSNPAVENRLPLRVGLYRYDDESISISGACDRAKIACDSGRNNYESRVYEFSEAMMKALEKKQYIVENFDKALREGWIQPYYQPAIRTANSRICAEEALARWQDPEKGLLHPEDFIPALEEANCIHKLDLYMLDRMLENMSAQADAGYDVVPQSVNLSRLDFYACDIVDEIRSRVDALNIPRDRVIVEITESVIASDISYMTKEVKRFKELGFKIWMDDYGSGYSSPVILQDLPFDVVKIDRLFVQNIEDSSKSKIILAEIIKMAMSLGMDTIAEGVETIEQVNFLKEIGCTMLQGFYYCKPLPFTEIMQKNCKEKQLKYENPKESGYYSQLGRVNLYDLSILRAEDASLNNYFDTWPMVMVECDTTKIQVIRYNKTFRDFVGRNFPGLYGKSEFTISDYFGKQGVYSLNALLKCGRDGKTAIVDDRTTDGKNIQLLVWKVATNPITRRVAVMAVVLAFEEGESDKEGLTYNYVARALSQDYVYLFFVDLDTEDYTEYLADGINRDLSLERRGSHFFEDSFKDAKKRIYQEDQQEFFKAFNKKAIVENLRETGSYTIIYRHVSDGEPKYRSMKITRLKSQGNHIIIGINNIDAQMKEKEALEQVREEHSFFVRMVSLYGEFLSIYTIDPVTDEYYRYSSIFCPEPEAKQTAGSNFYAELRKIWEKEIYEEDQPYFFGRFKKEIILDDIRNKGKFVMNHYRLMIEGKPVYAVLRATMIREKGRDKILMGIINVDDVVRRQEEYEAMEREAITDELTGVKRKHAYQDVEKEIDEEILAGKKPKFAVAVFDINGLKEINDTYGHQMGDQYIIDGCKIISKVFRNTPIYRLGGDEFAIIARGADYDRIDELMEEFLKESEKNRSTGGVVVAAGMSKYVDEKNEAEVFRTADKRMYKNKEELKR</sequence>